<comment type="subcellular location">
    <subcellularLocation>
        <location evidence="1">Membrane</location>
        <topology evidence="1">Single-pass membrane protein</topology>
    </subcellularLocation>
    <subcellularLocation>
        <location evidence="2">Mitochondrion membrane</location>
    </subcellularLocation>
</comment>
<organism evidence="10 11">
    <name type="scientific">Frankliniella occidentalis</name>
    <name type="common">Western flower thrips</name>
    <name type="synonym">Euthrips occidentalis</name>
    <dbReference type="NCBI Taxonomy" id="133901"/>
    <lineage>
        <taxon>Eukaryota</taxon>
        <taxon>Metazoa</taxon>
        <taxon>Ecdysozoa</taxon>
        <taxon>Arthropoda</taxon>
        <taxon>Hexapoda</taxon>
        <taxon>Insecta</taxon>
        <taxon>Pterygota</taxon>
        <taxon>Neoptera</taxon>
        <taxon>Paraneoptera</taxon>
        <taxon>Thysanoptera</taxon>
        <taxon>Terebrantia</taxon>
        <taxon>Thripoidea</taxon>
        <taxon>Thripidae</taxon>
        <taxon>Frankliniella</taxon>
    </lineage>
</organism>
<accession>A0A9C6U0M4</accession>
<dbReference type="GO" id="GO:0005743">
    <property type="term" value="C:mitochondrial inner membrane"/>
    <property type="evidence" value="ECO:0007669"/>
    <property type="project" value="TreeGrafter"/>
</dbReference>
<dbReference type="PANTHER" id="PTHR33968:SF1">
    <property type="entry name" value="PROTEIN PET100 HOMOLOG, MITOCHONDRIAL"/>
    <property type="match status" value="1"/>
</dbReference>
<dbReference type="AlphaFoldDB" id="A0A9C6U0M4"/>
<reference evidence="11" key="1">
    <citation type="submission" date="2025-08" db="UniProtKB">
        <authorList>
            <consortium name="RefSeq"/>
        </authorList>
    </citation>
    <scope>IDENTIFICATION</scope>
    <source>
        <tissue evidence="11">Whole organism</tissue>
    </source>
</reference>
<dbReference type="GO" id="GO:0033617">
    <property type="term" value="P:mitochondrial respiratory chain complex IV assembly"/>
    <property type="evidence" value="ECO:0007669"/>
    <property type="project" value="InterPro"/>
</dbReference>
<feature type="coiled-coil region" evidence="9">
    <location>
        <begin position="48"/>
        <end position="75"/>
    </location>
</feature>
<dbReference type="Pfam" id="PF09803">
    <property type="entry name" value="Pet100"/>
    <property type="match status" value="1"/>
</dbReference>
<dbReference type="GO" id="GO:0051082">
    <property type="term" value="F:unfolded protein binding"/>
    <property type="evidence" value="ECO:0007669"/>
    <property type="project" value="TreeGrafter"/>
</dbReference>
<evidence type="ECO:0000256" key="8">
    <source>
        <dbReference type="ARBA" id="ARBA00038077"/>
    </source>
</evidence>
<evidence type="ECO:0000256" key="1">
    <source>
        <dbReference type="ARBA" id="ARBA00004167"/>
    </source>
</evidence>
<evidence type="ECO:0000313" key="11">
    <source>
        <dbReference type="RefSeq" id="XP_052123186.1"/>
    </source>
</evidence>
<dbReference type="Proteomes" id="UP000504606">
    <property type="component" value="Unplaced"/>
</dbReference>
<comment type="similarity">
    <text evidence="8">Belongs to the PET100 family.</text>
</comment>
<evidence type="ECO:0000256" key="9">
    <source>
        <dbReference type="SAM" id="Coils"/>
    </source>
</evidence>
<keyword evidence="3" id="KW-0812">Transmembrane</keyword>
<dbReference type="RefSeq" id="XP_052123186.1">
    <property type="nucleotide sequence ID" value="XM_052267226.1"/>
</dbReference>
<evidence type="ECO:0000313" key="10">
    <source>
        <dbReference type="Proteomes" id="UP000504606"/>
    </source>
</evidence>
<dbReference type="PANTHER" id="PTHR33968">
    <property type="entry name" value="PROTEIN PET100 HOMOLOG, MITOCHONDRIAL"/>
    <property type="match status" value="1"/>
</dbReference>
<gene>
    <name evidence="11" type="primary">LOC127749347</name>
</gene>
<evidence type="ECO:0000256" key="5">
    <source>
        <dbReference type="ARBA" id="ARBA00022989"/>
    </source>
</evidence>
<evidence type="ECO:0000256" key="3">
    <source>
        <dbReference type="ARBA" id="ARBA00022692"/>
    </source>
</evidence>
<dbReference type="KEGG" id="foc:127749347"/>
<keyword evidence="6" id="KW-0496">Mitochondrion</keyword>
<dbReference type="GeneID" id="127749347"/>
<sequence length="78" mass="9597">MGWGLEVFKMGLYVSFPVAMFHYFNSPGNIEEDILKARHDYITKYIGTEVWEQRNEEIREKKRKELEERDRRMREKLQ</sequence>
<proteinExistence type="inferred from homology"/>
<dbReference type="InterPro" id="IPR018625">
    <property type="entry name" value="Pet100"/>
</dbReference>
<keyword evidence="4" id="KW-0809">Transit peptide</keyword>
<evidence type="ECO:0000256" key="4">
    <source>
        <dbReference type="ARBA" id="ARBA00022946"/>
    </source>
</evidence>
<evidence type="ECO:0000256" key="2">
    <source>
        <dbReference type="ARBA" id="ARBA00004325"/>
    </source>
</evidence>
<name>A0A9C6U0M4_FRAOC</name>
<keyword evidence="9" id="KW-0175">Coiled coil</keyword>
<keyword evidence="10" id="KW-1185">Reference proteome</keyword>
<dbReference type="OrthoDB" id="18175at2759"/>
<evidence type="ECO:0000256" key="7">
    <source>
        <dbReference type="ARBA" id="ARBA00023136"/>
    </source>
</evidence>
<keyword evidence="5" id="KW-1133">Transmembrane helix</keyword>
<protein>
    <submittedName>
        <fullName evidence="11">Protein PET100 homolog, mitochondrial</fullName>
    </submittedName>
</protein>
<keyword evidence="7" id="KW-0472">Membrane</keyword>
<evidence type="ECO:0000256" key="6">
    <source>
        <dbReference type="ARBA" id="ARBA00023128"/>
    </source>
</evidence>